<dbReference type="GO" id="GO:0006313">
    <property type="term" value="P:DNA transposition"/>
    <property type="evidence" value="ECO:0007669"/>
    <property type="project" value="InterPro"/>
</dbReference>
<sequence length="193" mass="22594">MSNYRRARDAGARYFFTLVSHQRHPVLTEAPLRAALRRAIERVRLHRPFVIEGWVLLPDHLHCVWRMPEGDADFGSRWSMIKRLTSQALPGFGSISLSRSLRRESGLWQRRFWEHRIRDEDDYQRHMDYLHFNPVKHGLVDRVVDWPWSSFHRLVKEGVYPADWGGDTKADNGEYGEWPGAHGAPYGLSGEFS</sequence>
<dbReference type="Gene3D" id="3.30.70.1290">
    <property type="entry name" value="Transposase IS200-like"/>
    <property type="match status" value="1"/>
</dbReference>
<evidence type="ECO:0000313" key="3">
    <source>
        <dbReference type="EMBL" id="SDF38846.1"/>
    </source>
</evidence>
<evidence type="ECO:0000259" key="1">
    <source>
        <dbReference type="SMART" id="SM01321"/>
    </source>
</evidence>
<dbReference type="RefSeq" id="WP_074681112.1">
    <property type="nucleotide sequence ID" value="NZ_CBCSET010000002.1"/>
</dbReference>
<dbReference type="SMART" id="SM01321">
    <property type="entry name" value="Y1_Tnp"/>
    <property type="match status" value="1"/>
</dbReference>
<dbReference type="SUPFAM" id="SSF143422">
    <property type="entry name" value="Transposase IS200-like"/>
    <property type="match status" value="1"/>
</dbReference>
<protein>
    <submittedName>
        <fullName evidence="2 3">Transposase</fullName>
    </submittedName>
</protein>
<dbReference type="PANTHER" id="PTHR36966">
    <property type="entry name" value="REP-ASSOCIATED TYROSINE TRANSPOSASE"/>
    <property type="match status" value="1"/>
</dbReference>
<gene>
    <name evidence="3" type="ORF">SAMN05216575_107204</name>
    <name evidence="2" type="ORF">SIM71_22130</name>
</gene>
<evidence type="ECO:0000313" key="4">
    <source>
        <dbReference type="Proteomes" id="UP000182413"/>
    </source>
</evidence>
<name>A0A1G7KNZ3_9GAMM</name>
<dbReference type="EMBL" id="JAWXXP010000001">
    <property type="protein sequence ID" value="MDX5994770.1"/>
    <property type="molecule type" value="Genomic_DNA"/>
</dbReference>
<dbReference type="InterPro" id="IPR002686">
    <property type="entry name" value="Transposase_17"/>
</dbReference>
<dbReference type="OrthoDB" id="9794403at2"/>
<dbReference type="Proteomes" id="UP001278050">
    <property type="component" value="Unassembled WGS sequence"/>
</dbReference>
<organism evidence="3 4">
    <name type="scientific">Ectopseudomonas alcaliphila</name>
    <dbReference type="NCBI Taxonomy" id="101564"/>
    <lineage>
        <taxon>Bacteria</taxon>
        <taxon>Pseudomonadati</taxon>
        <taxon>Pseudomonadota</taxon>
        <taxon>Gammaproteobacteria</taxon>
        <taxon>Pseudomonadales</taxon>
        <taxon>Pseudomonadaceae</taxon>
        <taxon>Ectopseudomonas</taxon>
    </lineage>
</organism>
<evidence type="ECO:0000313" key="2">
    <source>
        <dbReference type="EMBL" id="MDX5994770.1"/>
    </source>
</evidence>
<dbReference type="GO" id="GO:0004803">
    <property type="term" value="F:transposase activity"/>
    <property type="evidence" value="ECO:0007669"/>
    <property type="project" value="InterPro"/>
</dbReference>
<dbReference type="Proteomes" id="UP000182413">
    <property type="component" value="Unassembled WGS sequence"/>
</dbReference>
<proteinExistence type="predicted"/>
<dbReference type="NCBIfam" id="NF047646">
    <property type="entry name" value="REP_Tyr_transpos"/>
    <property type="match status" value="1"/>
</dbReference>
<dbReference type="PANTHER" id="PTHR36966:SF1">
    <property type="entry name" value="REP-ASSOCIATED TYROSINE TRANSPOSASE"/>
    <property type="match status" value="1"/>
</dbReference>
<accession>A0A1G7KNZ3</accession>
<keyword evidence="5" id="KW-1185">Reference proteome</keyword>
<dbReference type="InterPro" id="IPR036515">
    <property type="entry name" value="Transposase_17_sf"/>
</dbReference>
<dbReference type="InterPro" id="IPR052715">
    <property type="entry name" value="RAYT_transposase"/>
</dbReference>
<reference evidence="3 4" key="1">
    <citation type="submission" date="2016-10" db="EMBL/GenBank/DDBJ databases">
        <authorList>
            <person name="de Groot N.N."/>
        </authorList>
    </citation>
    <scope>NUCLEOTIDE SEQUENCE [LARGE SCALE GENOMIC DNA]</scope>
    <source>
        <strain evidence="3 4">JCM 10630</strain>
    </source>
</reference>
<dbReference type="EMBL" id="FNAE01000007">
    <property type="protein sequence ID" value="SDF38846.1"/>
    <property type="molecule type" value="Genomic_DNA"/>
</dbReference>
<dbReference type="AlphaFoldDB" id="A0A1G7KNZ3"/>
<evidence type="ECO:0000313" key="5">
    <source>
        <dbReference type="Proteomes" id="UP001278050"/>
    </source>
</evidence>
<dbReference type="GO" id="GO:0043565">
    <property type="term" value="F:sequence-specific DNA binding"/>
    <property type="evidence" value="ECO:0007669"/>
    <property type="project" value="TreeGrafter"/>
</dbReference>
<feature type="domain" description="Transposase IS200-like" evidence="1">
    <location>
        <begin position="9"/>
        <end position="133"/>
    </location>
</feature>
<reference evidence="2 5" key="2">
    <citation type="submission" date="2023-11" db="EMBL/GenBank/DDBJ databases">
        <title>MicrobeMod: A computational toolkit for identifying prokaryotic methylation and restriction-modification with nanopore sequencing.</title>
        <authorList>
            <person name="Crits-Christoph A."/>
            <person name="Kang S.C."/>
            <person name="Lee H."/>
            <person name="Ostrov N."/>
        </authorList>
    </citation>
    <scope>NUCLEOTIDE SEQUENCE [LARGE SCALE GENOMIC DNA]</scope>
    <source>
        <strain evidence="2 5">ATCC BAA-571</strain>
    </source>
</reference>